<sequence>MEQHIKTSQDLCSINKACPMCKCSCRMKKDEQKDGTVKKPSSGGKEITNDVFHSELKQYQKHRDNKLKKNNESQDTLNAIPTREIQGPSTSGINPIRNEFLDLTDSDEELDDDIPCCMCNQITPPTLRNQPCLKIVNWAQCDKCDDWVHLAFCTSVRVVRRNSQFFCPKCQDDL</sequence>
<dbReference type="AlphaFoldDB" id="A0A9D3Y552"/>
<dbReference type="EMBL" id="JAIWYP010000016">
    <property type="protein sequence ID" value="KAH3694048.1"/>
    <property type="molecule type" value="Genomic_DNA"/>
</dbReference>
<name>A0A9D3Y552_DREPO</name>
<evidence type="ECO:0000313" key="1">
    <source>
        <dbReference type="EMBL" id="KAH3694048.1"/>
    </source>
</evidence>
<dbReference type="InterPro" id="IPR011011">
    <property type="entry name" value="Znf_FYVE_PHD"/>
</dbReference>
<organism evidence="1 2">
    <name type="scientific">Dreissena polymorpha</name>
    <name type="common">Zebra mussel</name>
    <name type="synonym">Mytilus polymorpha</name>
    <dbReference type="NCBI Taxonomy" id="45954"/>
    <lineage>
        <taxon>Eukaryota</taxon>
        <taxon>Metazoa</taxon>
        <taxon>Spiralia</taxon>
        <taxon>Lophotrochozoa</taxon>
        <taxon>Mollusca</taxon>
        <taxon>Bivalvia</taxon>
        <taxon>Autobranchia</taxon>
        <taxon>Heteroconchia</taxon>
        <taxon>Euheterodonta</taxon>
        <taxon>Imparidentia</taxon>
        <taxon>Neoheterodontei</taxon>
        <taxon>Myida</taxon>
        <taxon>Dreissenoidea</taxon>
        <taxon>Dreissenidae</taxon>
        <taxon>Dreissena</taxon>
    </lineage>
</organism>
<dbReference type="Gene3D" id="3.30.40.10">
    <property type="entry name" value="Zinc/RING finger domain, C3HC4 (zinc finger)"/>
    <property type="match status" value="1"/>
</dbReference>
<protein>
    <submittedName>
        <fullName evidence="1">Uncharacterized protein</fullName>
    </submittedName>
</protein>
<accession>A0A9D3Y552</accession>
<dbReference type="Proteomes" id="UP000828390">
    <property type="component" value="Unassembled WGS sequence"/>
</dbReference>
<reference evidence="1" key="2">
    <citation type="submission" date="2020-11" db="EMBL/GenBank/DDBJ databases">
        <authorList>
            <person name="McCartney M.A."/>
            <person name="Auch B."/>
            <person name="Kono T."/>
            <person name="Mallez S."/>
            <person name="Becker A."/>
            <person name="Gohl D.M."/>
            <person name="Silverstein K.A.T."/>
            <person name="Koren S."/>
            <person name="Bechman K.B."/>
            <person name="Herman A."/>
            <person name="Abrahante J.E."/>
            <person name="Garbe J."/>
        </authorList>
    </citation>
    <scope>NUCLEOTIDE SEQUENCE</scope>
    <source>
        <strain evidence="1">Duluth1</strain>
        <tissue evidence="1">Whole animal</tissue>
    </source>
</reference>
<reference evidence="1" key="1">
    <citation type="journal article" date="2019" name="bioRxiv">
        <title>The Genome of the Zebra Mussel, Dreissena polymorpha: A Resource for Invasive Species Research.</title>
        <authorList>
            <person name="McCartney M.A."/>
            <person name="Auch B."/>
            <person name="Kono T."/>
            <person name="Mallez S."/>
            <person name="Zhang Y."/>
            <person name="Obille A."/>
            <person name="Becker A."/>
            <person name="Abrahante J.E."/>
            <person name="Garbe J."/>
            <person name="Badalamenti J.P."/>
            <person name="Herman A."/>
            <person name="Mangelson H."/>
            <person name="Liachko I."/>
            <person name="Sullivan S."/>
            <person name="Sone E.D."/>
            <person name="Koren S."/>
            <person name="Silverstein K.A.T."/>
            <person name="Beckman K.B."/>
            <person name="Gohl D.M."/>
        </authorList>
    </citation>
    <scope>NUCLEOTIDE SEQUENCE</scope>
    <source>
        <strain evidence="1">Duluth1</strain>
        <tissue evidence="1">Whole animal</tissue>
    </source>
</reference>
<proteinExistence type="predicted"/>
<evidence type="ECO:0000313" key="2">
    <source>
        <dbReference type="Proteomes" id="UP000828390"/>
    </source>
</evidence>
<keyword evidence="2" id="KW-1185">Reference proteome</keyword>
<dbReference type="SUPFAM" id="SSF57903">
    <property type="entry name" value="FYVE/PHD zinc finger"/>
    <property type="match status" value="1"/>
</dbReference>
<gene>
    <name evidence="1" type="ORF">DPMN_081487</name>
</gene>
<dbReference type="InterPro" id="IPR013083">
    <property type="entry name" value="Znf_RING/FYVE/PHD"/>
</dbReference>
<comment type="caution">
    <text evidence="1">The sequence shown here is derived from an EMBL/GenBank/DDBJ whole genome shotgun (WGS) entry which is preliminary data.</text>
</comment>